<evidence type="ECO:0000256" key="3">
    <source>
        <dbReference type="ARBA" id="ARBA00022801"/>
    </source>
</evidence>
<dbReference type="InterPro" id="IPR020476">
    <property type="entry name" value="Nudix_hydrolase"/>
</dbReference>
<evidence type="ECO:0000313" key="7">
    <source>
        <dbReference type="Proteomes" id="UP000018291"/>
    </source>
</evidence>
<dbReference type="PANTHER" id="PTHR43046">
    <property type="entry name" value="GDP-MANNOSE MANNOSYL HYDROLASE"/>
    <property type="match status" value="1"/>
</dbReference>
<dbReference type="eggNOG" id="COG0494">
    <property type="taxonomic scope" value="Bacteria"/>
</dbReference>
<comment type="similarity">
    <text evidence="2 4">Belongs to the Nudix hydrolase family.</text>
</comment>
<dbReference type="CDD" id="cd03424">
    <property type="entry name" value="NUDIX_ADPRase_Nudt5_UGPPase_Nudt14"/>
    <property type="match status" value="1"/>
</dbReference>
<dbReference type="PROSITE" id="PS51462">
    <property type="entry name" value="NUDIX"/>
    <property type="match status" value="1"/>
</dbReference>
<reference evidence="6 7" key="1">
    <citation type="journal article" date="2013" name="ISME J.">
        <title>Metabolic model for the filamentous 'Candidatus Microthrix parvicella' based on genomic and metagenomic analyses.</title>
        <authorList>
            <person name="Jon McIlroy S."/>
            <person name="Kristiansen R."/>
            <person name="Albertsen M."/>
            <person name="Michael Karst S."/>
            <person name="Rossetti S."/>
            <person name="Lund Nielsen J."/>
            <person name="Tandoi V."/>
            <person name="James Seviour R."/>
            <person name="Nielsen P.H."/>
        </authorList>
    </citation>
    <scope>NUCLEOTIDE SEQUENCE [LARGE SCALE GENOMIC DNA]</scope>
    <source>
        <strain evidence="6 7">RN1</strain>
    </source>
</reference>
<dbReference type="AlphaFoldDB" id="R4YZF3"/>
<dbReference type="GO" id="GO:0016787">
    <property type="term" value="F:hydrolase activity"/>
    <property type="evidence" value="ECO:0007669"/>
    <property type="project" value="UniProtKB-KW"/>
</dbReference>
<dbReference type="Pfam" id="PF00293">
    <property type="entry name" value="NUDIX"/>
    <property type="match status" value="1"/>
</dbReference>
<dbReference type="InterPro" id="IPR015797">
    <property type="entry name" value="NUDIX_hydrolase-like_dom_sf"/>
</dbReference>
<comment type="caution">
    <text evidence="6">The sequence shown here is derived from an EMBL/GenBank/DDBJ whole genome shotgun (WGS) entry which is preliminary data.</text>
</comment>
<gene>
    <name evidence="6" type="ORF">BN381_110077</name>
</gene>
<proteinExistence type="inferred from homology"/>
<dbReference type="PANTHER" id="PTHR43046:SF14">
    <property type="entry name" value="MUTT_NUDIX FAMILY PROTEIN"/>
    <property type="match status" value="1"/>
</dbReference>
<comment type="cofactor">
    <cofactor evidence="1">
        <name>Mg(2+)</name>
        <dbReference type="ChEBI" id="CHEBI:18420"/>
    </cofactor>
</comment>
<dbReference type="Gene3D" id="3.90.79.10">
    <property type="entry name" value="Nucleoside Triphosphate Pyrophosphohydrolase"/>
    <property type="match status" value="1"/>
</dbReference>
<organism evidence="6 7">
    <name type="scientific">Candidatus Neomicrothrix parvicella RN1</name>
    <dbReference type="NCBI Taxonomy" id="1229780"/>
    <lineage>
        <taxon>Bacteria</taxon>
        <taxon>Bacillati</taxon>
        <taxon>Actinomycetota</taxon>
        <taxon>Acidimicrobiia</taxon>
        <taxon>Acidimicrobiales</taxon>
        <taxon>Microthrixaceae</taxon>
        <taxon>Candidatus Neomicrothrix</taxon>
    </lineage>
</organism>
<evidence type="ECO:0000256" key="2">
    <source>
        <dbReference type="ARBA" id="ARBA00005582"/>
    </source>
</evidence>
<keyword evidence="7" id="KW-1185">Reference proteome</keyword>
<accession>R4YZF3</accession>
<evidence type="ECO:0000256" key="1">
    <source>
        <dbReference type="ARBA" id="ARBA00001946"/>
    </source>
</evidence>
<protein>
    <submittedName>
        <fullName evidence="6">NUDIX hydrolase</fullName>
    </submittedName>
</protein>
<dbReference type="SUPFAM" id="SSF55811">
    <property type="entry name" value="Nudix"/>
    <property type="match status" value="1"/>
</dbReference>
<dbReference type="EMBL" id="CANL01000003">
    <property type="protein sequence ID" value="CCM62411.1"/>
    <property type="molecule type" value="Genomic_DNA"/>
</dbReference>
<evidence type="ECO:0000313" key="6">
    <source>
        <dbReference type="EMBL" id="CCM62411.1"/>
    </source>
</evidence>
<evidence type="ECO:0000256" key="4">
    <source>
        <dbReference type="RuleBase" id="RU003476"/>
    </source>
</evidence>
<dbReference type="HOGENOM" id="CLU_062658_5_2_11"/>
<dbReference type="InterPro" id="IPR000086">
    <property type="entry name" value="NUDIX_hydrolase_dom"/>
</dbReference>
<dbReference type="STRING" id="1229780.BN381_110077"/>
<sequence>MSMRQADVELPDGQRLWHHAVIYPHAAAAAVVAHPDRGVLMLWRHRFITDSWGYEIPAGRVDPGEKPIDAAAREVEEETGWRPGPLTPLTRYHPSNGSSNQTFHVFQSSDATYLGDPTDPNEAERIEWLAPSRLPGLIADGQVTDGFSLTAISTAFLLGRLS</sequence>
<keyword evidence="3 4" id="KW-0378">Hydrolase</keyword>
<feature type="domain" description="Nudix hydrolase" evidence="5">
    <location>
        <begin position="23"/>
        <end position="151"/>
    </location>
</feature>
<dbReference type="InterPro" id="IPR020084">
    <property type="entry name" value="NUDIX_hydrolase_CS"/>
</dbReference>
<dbReference type="PROSITE" id="PS00893">
    <property type="entry name" value="NUDIX_BOX"/>
    <property type="match status" value="1"/>
</dbReference>
<dbReference type="PRINTS" id="PR00502">
    <property type="entry name" value="NUDIXFAMILY"/>
</dbReference>
<evidence type="ECO:0000259" key="5">
    <source>
        <dbReference type="PROSITE" id="PS51462"/>
    </source>
</evidence>
<dbReference type="Proteomes" id="UP000018291">
    <property type="component" value="Unassembled WGS sequence"/>
</dbReference>
<name>R4YZF3_9ACTN</name>